<feature type="region of interest" description="Disordered" evidence="1">
    <location>
        <begin position="1"/>
        <end position="47"/>
    </location>
</feature>
<feature type="compositionally biased region" description="Acidic residues" evidence="1">
    <location>
        <begin position="7"/>
        <end position="37"/>
    </location>
</feature>
<accession>A0AAD8E452</accession>
<gene>
    <name evidence="2" type="ORF">L9F63_007179</name>
</gene>
<feature type="region of interest" description="Disordered" evidence="1">
    <location>
        <begin position="79"/>
        <end position="111"/>
    </location>
</feature>
<evidence type="ECO:0000313" key="2">
    <source>
        <dbReference type="EMBL" id="KAJ9575952.1"/>
    </source>
</evidence>
<dbReference type="EMBL" id="JASPKZ010009812">
    <property type="protein sequence ID" value="KAJ9575952.1"/>
    <property type="molecule type" value="Genomic_DNA"/>
</dbReference>
<dbReference type="AlphaFoldDB" id="A0AAD8E452"/>
<feature type="compositionally biased region" description="Gly residues" evidence="1">
    <location>
        <begin position="85"/>
        <end position="101"/>
    </location>
</feature>
<reference evidence="2" key="2">
    <citation type="submission" date="2023-05" db="EMBL/GenBank/DDBJ databases">
        <authorList>
            <person name="Fouks B."/>
        </authorList>
    </citation>
    <scope>NUCLEOTIDE SEQUENCE</scope>
    <source>
        <strain evidence="2">Stay&amp;Tobe</strain>
        <tissue evidence="2">Testes</tissue>
    </source>
</reference>
<organism evidence="2 3">
    <name type="scientific">Diploptera punctata</name>
    <name type="common">Pacific beetle cockroach</name>
    <dbReference type="NCBI Taxonomy" id="6984"/>
    <lineage>
        <taxon>Eukaryota</taxon>
        <taxon>Metazoa</taxon>
        <taxon>Ecdysozoa</taxon>
        <taxon>Arthropoda</taxon>
        <taxon>Hexapoda</taxon>
        <taxon>Insecta</taxon>
        <taxon>Pterygota</taxon>
        <taxon>Neoptera</taxon>
        <taxon>Polyneoptera</taxon>
        <taxon>Dictyoptera</taxon>
        <taxon>Blattodea</taxon>
        <taxon>Blaberoidea</taxon>
        <taxon>Blaberidae</taxon>
        <taxon>Diplopterinae</taxon>
        <taxon>Diploptera</taxon>
    </lineage>
</organism>
<evidence type="ECO:0000256" key="1">
    <source>
        <dbReference type="SAM" id="MobiDB-lite"/>
    </source>
</evidence>
<reference evidence="2" key="1">
    <citation type="journal article" date="2023" name="IScience">
        <title>Live-bearing cockroach genome reveals convergent evolutionary mechanisms linked to viviparity in insects and beyond.</title>
        <authorList>
            <person name="Fouks B."/>
            <person name="Harrison M.C."/>
            <person name="Mikhailova A.A."/>
            <person name="Marchal E."/>
            <person name="English S."/>
            <person name="Carruthers M."/>
            <person name="Jennings E.C."/>
            <person name="Chiamaka E.L."/>
            <person name="Frigard R.A."/>
            <person name="Pippel M."/>
            <person name="Attardo G.M."/>
            <person name="Benoit J.B."/>
            <person name="Bornberg-Bauer E."/>
            <person name="Tobe S.S."/>
        </authorList>
    </citation>
    <scope>NUCLEOTIDE SEQUENCE</scope>
    <source>
        <strain evidence="2">Stay&amp;Tobe</strain>
    </source>
</reference>
<keyword evidence="3" id="KW-1185">Reference proteome</keyword>
<name>A0AAD8E452_DIPPU</name>
<feature type="non-terminal residue" evidence="2">
    <location>
        <position position="1"/>
    </location>
</feature>
<evidence type="ECO:0000313" key="3">
    <source>
        <dbReference type="Proteomes" id="UP001233999"/>
    </source>
</evidence>
<dbReference type="Proteomes" id="UP001233999">
    <property type="component" value="Unassembled WGS sequence"/>
</dbReference>
<proteinExistence type="predicted"/>
<feature type="non-terminal residue" evidence="2">
    <location>
        <position position="152"/>
    </location>
</feature>
<sequence>SERNVEMEDDEDEMEINDASEDDEELNVDDEDQEENDLTSSPVDLTSRRHSSAQLMLANHSYVQYEFFVIVTKRPESVSSVGSGLSVGGSEGLRSGGGGGPSTTTTGSGRRNLAFSVENILDPTKFTATGRLVTAPTDDSSELKIRLRLYNL</sequence>
<comment type="caution">
    <text evidence="2">The sequence shown here is derived from an EMBL/GenBank/DDBJ whole genome shotgun (WGS) entry which is preliminary data.</text>
</comment>
<protein>
    <submittedName>
        <fullName evidence="2">Uncharacterized protein</fullName>
    </submittedName>
</protein>